<evidence type="ECO:0000256" key="1">
    <source>
        <dbReference type="SAM" id="SignalP"/>
    </source>
</evidence>
<keyword evidence="1" id="KW-0732">Signal</keyword>
<dbReference type="Proteomes" id="UP001175228">
    <property type="component" value="Unassembled WGS sequence"/>
</dbReference>
<feature type="chain" id="PRO_5041409491" evidence="1">
    <location>
        <begin position="24"/>
        <end position="146"/>
    </location>
</feature>
<protein>
    <submittedName>
        <fullName evidence="2">Uncharacterized protein</fullName>
    </submittedName>
</protein>
<reference evidence="2" key="1">
    <citation type="submission" date="2023-06" db="EMBL/GenBank/DDBJ databases">
        <authorList>
            <consortium name="Lawrence Berkeley National Laboratory"/>
            <person name="Ahrendt S."/>
            <person name="Sahu N."/>
            <person name="Indic B."/>
            <person name="Wong-Bajracharya J."/>
            <person name="Merenyi Z."/>
            <person name="Ke H.-M."/>
            <person name="Monk M."/>
            <person name="Kocsube S."/>
            <person name="Drula E."/>
            <person name="Lipzen A."/>
            <person name="Balint B."/>
            <person name="Henrissat B."/>
            <person name="Andreopoulos B."/>
            <person name="Martin F.M."/>
            <person name="Harder C.B."/>
            <person name="Rigling D."/>
            <person name="Ford K.L."/>
            <person name="Foster G.D."/>
            <person name="Pangilinan J."/>
            <person name="Papanicolaou A."/>
            <person name="Barry K."/>
            <person name="LaButti K."/>
            <person name="Viragh M."/>
            <person name="Koriabine M."/>
            <person name="Yan M."/>
            <person name="Riley R."/>
            <person name="Champramary S."/>
            <person name="Plett K.L."/>
            <person name="Tsai I.J."/>
            <person name="Slot J."/>
            <person name="Sipos G."/>
            <person name="Plett J."/>
            <person name="Nagy L.G."/>
            <person name="Grigoriev I.V."/>
        </authorList>
    </citation>
    <scope>NUCLEOTIDE SEQUENCE</scope>
    <source>
        <strain evidence="2">HWK02</strain>
    </source>
</reference>
<accession>A0AA39Q1B7</accession>
<gene>
    <name evidence="2" type="ORF">EDD18DRAFT_1106963</name>
</gene>
<feature type="signal peptide" evidence="1">
    <location>
        <begin position="1"/>
        <end position="23"/>
    </location>
</feature>
<dbReference type="AlphaFoldDB" id="A0AA39Q1B7"/>
<keyword evidence="3" id="KW-1185">Reference proteome</keyword>
<sequence>MSSLRNFFCIVLLAVSFLSDRRSRRHYPSEGRCRNGTCNQDLDVMKKFFRNTIPPCRDLLSWIALSQEHRVAVGNDLLQDAGESKRVRRTLSRRVEKRVSTIQDVASPASPIDNTYLYDSTPTVSDINSCTIPQLKNGTKLRCGQT</sequence>
<name>A0AA39Q1B7_9AGAR</name>
<evidence type="ECO:0000313" key="2">
    <source>
        <dbReference type="EMBL" id="KAK0494433.1"/>
    </source>
</evidence>
<organism evidence="2 3">
    <name type="scientific">Armillaria luteobubalina</name>
    <dbReference type="NCBI Taxonomy" id="153913"/>
    <lineage>
        <taxon>Eukaryota</taxon>
        <taxon>Fungi</taxon>
        <taxon>Dikarya</taxon>
        <taxon>Basidiomycota</taxon>
        <taxon>Agaricomycotina</taxon>
        <taxon>Agaricomycetes</taxon>
        <taxon>Agaricomycetidae</taxon>
        <taxon>Agaricales</taxon>
        <taxon>Marasmiineae</taxon>
        <taxon>Physalacriaceae</taxon>
        <taxon>Armillaria</taxon>
    </lineage>
</organism>
<dbReference type="EMBL" id="JAUEPU010000020">
    <property type="protein sequence ID" value="KAK0494433.1"/>
    <property type="molecule type" value="Genomic_DNA"/>
</dbReference>
<evidence type="ECO:0000313" key="3">
    <source>
        <dbReference type="Proteomes" id="UP001175228"/>
    </source>
</evidence>
<comment type="caution">
    <text evidence="2">The sequence shown here is derived from an EMBL/GenBank/DDBJ whole genome shotgun (WGS) entry which is preliminary data.</text>
</comment>
<proteinExistence type="predicted"/>